<dbReference type="EMBL" id="ML145195">
    <property type="protein sequence ID" value="TBU54176.1"/>
    <property type="molecule type" value="Genomic_DNA"/>
</dbReference>
<keyword evidence="1" id="KW-0472">Membrane</keyword>
<proteinExistence type="predicted"/>
<organism evidence="2 3">
    <name type="scientific">Dichomitus squalens</name>
    <dbReference type="NCBI Taxonomy" id="114155"/>
    <lineage>
        <taxon>Eukaryota</taxon>
        <taxon>Fungi</taxon>
        <taxon>Dikarya</taxon>
        <taxon>Basidiomycota</taxon>
        <taxon>Agaricomycotina</taxon>
        <taxon>Agaricomycetes</taxon>
        <taxon>Polyporales</taxon>
        <taxon>Polyporaceae</taxon>
        <taxon>Dichomitus</taxon>
    </lineage>
</organism>
<keyword evidence="3" id="KW-1185">Reference proteome</keyword>
<protein>
    <submittedName>
        <fullName evidence="2">Uncharacterized protein</fullName>
    </submittedName>
</protein>
<evidence type="ECO:0000313" key="2">
    <source>
        <dbReference type="EMBL" id="TBU54176.1"/>
    </source>
</evidence>
<accession>A0A4Q9PJC2</accession>
<feature type="transmembrane region" description="Helical" evidence="1">
    <location>
        <begin position="49"/>
        <end position="68"/>
    </location>
</feature>
<sequence>MLFGLSIALWAFVVCRFPDVSQQLFGTLLGATQAVFMALRIHTINNRKWSWTTLILLLGLSPVPPNVIEMFMSRPMALPWPLTGCAQTIYSGGNLNNPVWTRKLCGYVANFIVVAITWYRTAGIAIAARKARLRTSLVSLILRDGEDATPIESACFRTTLIVDSVIMYYVLTVRHTSPVCPPGD</sequence>
<gene>
    <name evidence="2" type="ORF">BD310DRAFT_936495</name>
</gene>
<keyword evidence="1" id="KW-0812">Transmembrane</keyword>
<reference evidence="2 3" key="1">
    <citation type="submission" date="2019-01" db="EMBL/GenBank/DDBJ databases">
        <title>Draft genome sequences of three monokaryotic isolates of the white-rot basidiomycete fungus Dichomitus squalens.</title>
        <authorList>
            <consortium name="DOE Joint Genome Institute"/>
            <person name="Lopez S.C."/>
            <person name="Andreopoulos B."/>
            <person name="Pangilinan J."/>
            <person name="Lipzen A."/>
            <person name="Riley R."/>
            <person name="Ahrendt S."/>
            <person name="Ng V."/>
            <person name="Barry K."/>
            <person name="Daum C."/>
            <person name="Grigoriev I.V."/>
            <person name="Hilden K.S."/>
            <person name="Makela M.R."/>
            <person name="de Vries R.P."/>
        </authorList>
    </citation>
    <scope>NUCLEOTIDE SEQUENCE [LARGE SCALE GENOMIC DNA]</scope>
    <source>
        <strain evidence="2 3">CBS 464.89</strain>
    </source>
</reference>
<name>A0A4Q9PJC2_9APHY</name>
<dbReference type="AlphaFoldDB" id="A0A4Q9PJC2"/>
<feature type="transmembrane region" description="Helical" evidence="1">
    <location>
        <begin position="107"/>
        <end position="128"/>
    </location>
</feature>
<feature type="transmembrane region" description="Helical" evidence="1">
    <location>
        <begin position="25"/>
        <end position="42"/>
    </location>
</feature>
<evidence type="ECO:0000313" key="3">
    <source>
        <dbReference type="Proteomes" id="UP000292082"/>
    </source>
</evidence>
<evidence type="ECO:0000256" key="1">
    <source>
        <dbReference type="SAM" id="Phobius"/>
    </source>
</evidence>
<keyword evidence="1" id="KW-1133">Transmembrane helix</keyword>
<dbReference type="Proteomes" id="UP000292082">
    <property type="component" value="Unassembled WGS sequence"/>
</dbReference>